<gene>
    <name evidence="2" type="ORF">R1523_36250</name>
</gene>
<keyword evidence="3" id="KW-1185">Reference proteome</keyword>
<evidence type="ECO:0000313" key="3">
    <source>
        <dbReference type="Proteomes" id="UP001187203"/>
    </source>
</evidence>
<dbReference type="InterPro" id="IPR052171">
    <property type="entry name" value="NHEJ_LigD"/>
</dbReference>
<dbReference type="InterPro" id="IPR014145">
    <property type="entry name" value="LigD_pol_dom"/>
</dbReference>
<proteinExistence type="predicted"/>
<feature type="non-terminal residue" evidence="2">
    <location>
        <position position="112"/>
    </location>
</feature>
<dbReference type="EMBL" id="JAWJWI010000097">
    <property type="protein sequence ID" value="MDV4190869.1"/>
    <property type="molecule type" value="Genomic_DNA"/>
</dbReference>
<organism evidence="2 3">
    <name type="scientific">Rhizobium brockwellii</name>
    <dbReference type="NCBI Taxonomy" id="3019932"/>
    <lineage>
        <taxon>Bacteria</taxon>
        <taxon>Pseudomonadati</taxon>
        <taxon>Pseudomonadota</taxon>
        <taxon>Alphaproteobacteria</taxon>
        <taxon>Hyphomicrobiales</taxon>
        <taxon>Rhizobiaceae</taxon>
        <taxon>Rhizobium/Agrobacterium group</taxon>
        <taxon>Rhizobium</taxon>
    </lineage>
</organism>
<reference evidence="3" key="1">
    <citation type="journal article" date="2023" name="Int. J. Mol. Sci.">
        <title>Genomic and Metabolic Characterization of Plant Growth-Promoting Rhizobacteria Isolated from Nodules of Clovers Grown in Non-Farmed Soil.</title>
        <authorList>
            <person name="Wojcik M."/>
            <person name="Koper P."/>
            <person name="Zebracki K."/>
            <person name="Marczak M."/>
            <person name="Mazur A."/>
        </authorList>
    </citation>
    <scope>NUCLEOTIDE SEQUENCE [LARGE SCALE GENOMIC DNA]</scope>
    <source>
        <strain evidence="3">KB12</strain>
    </source>
</reference>
<name>A0ABU3YYH9_9HYPH</name>
<dbReference type="PANTHER" id="PTHR42705">
    <property type="entry name" value="BIFUNCTIONAL NON-HOMOLOGOUS END JOINING PROTEIN LIGD"/>
    <property type="match status" value="1"/>
</dbReference>
<comment type="caution">
    <text evidence="2">The sequence shown here is derived from an EMBL/GenBank/DDBJ whole genome shotgun (WGS) entry which is preliminary data.</text>
</comment>
<evidence type="ECO:0000313" key="2">
    <source>
        <dbReference type="EMBL" id="MDV4190869.1"/>
    </source>
</evidence>
<dbReference type="Pfam" id="PF21686">
    <property type="entry name" value="LigD_Prim-Pol"/>
    <property type="match status" value="1"/>
</dbReference>
<dbReference type="Proteomes" id="UP001187203">
    <property type="component" value="Unassembled WGS sequence"/>
</dbReference>
<sequence length="112" mass="12163">EVLFPVSPLDRIALAKRDPAFIHSAGRLAQAGGIIPHIVQNDGAARIEWECIAARPPAQIGRVGLHPWNCEPGQPEVPGRPVFDLDPGPDVEFSTVVEAACEIRDRLEELGR</sequence>
<protein>
    <recommendedName>
        <fullName evidence="1">DNA ligase D polymerase domain-containing protein</fullName>
    </recommendedName>
</protein>
<accession>A0ABU3YYH9</accession>
<dbReference type="Gene3D" id="3.90.920.10">
    <property type="entry name" value="DNA primase, PRIM domain"/>
    <property type="match status" value="1"/>
</dbReference>
<evidence type="ECO:0000259" key="1">
    <source>
        <dbReference type="Pfam" id="PF21686"/>
    </source>
</evidence>
<feature type="non-terminal residue" evidence="2">
    <location>
        <position position="1"/>
    </location>
</feature>
<dbReference type="PANTHER" id="PTHR42705:SF2">
    <property type="entry name" value="BIFUNCTIONAL NON-HOMOLOGOUS END JOINING PROTEIN LIGD"/>
    <property type="match status" value="1"/>
</dbReference>
<feature type="domain" description="DNA ligase D polymerase" evidence="1">
    <location>
        <begin position="58"/>
        <end position="111"/>
    </location>
</feature>